<dbReference type="AlphaFoldDB" id="A0A9W7FW46"/>
<dbReference type="Proteomes" id="UP001165082">
    <property type="component" value="Unassembled WGS sequence"/>
</dbReference>
<dbReference type="EMBL" id="BRXZ01008048">
    <property type="protein sequence ID" value="GMI20540.1"/>
    <property type="molecule type" value="Genomic_DNA"/>
</dbReference>
<comment type="caution">
    <text evidence="1">The sequence shown here is derived from an EMBL/GenBank/DDBJ whole genome shotgun (WGS) entry which is preliminary data.</text>
</comment>
<organism evidence="1 2">
    <name type="scientific">Triparma retinervis</name>
    <dbReference type="NCBI Taxonomy" id="2557542"/>
    <lineage>
        <taxon>Eukaryota</taxon>
        <taxon>Sar</taxon>
        <taxon>Stramenopiles</taxon>
        <taxon>Ochrophyta</taxon>
        <taxon>Bolidophyceae</taxon>
        <taxon>Parmales</taxon>
        <taxon>Triparmaceae</taxon>
        <taxon>Triparma</taxon>
    </lineage>
</organism>
<keyword evidence="2" id="KW-1185">Reference proteome</keyword>
<sequence length="137" mass="15352">MGMFSSVTGRTSSRKRRVTTVRCGLSGLETHRIVWHRTPGVETGAIFRSNEQGTKGKIEGKIVRCGLPPSNMWAWEPRRESHDVGGFHVEKSDQYEGFEDGDYGKEMANWEGGIAPEIPILLCGFITIDLEHNDGFR</sequence>
<reference evidence="1" key="1">
    <citation type="submission" date="2022-07" db="EMBL/GenBank/DDBJ databases">
        <title>Genome analysis of Parmales, a sister group of diatoms, reveals the evolutionary specialization of diatoms from phago-mixotrophs to photoautotrophs.</title>
        <authorList>
            <person name="Ban H."/>
            <person name="Sato S."/>
            <person name="Yoshikawa S."/>
            <person name="Kazumasa Y."/>
            <person name="Nakamura Y."/>
            <person name="Ichinomiya M."/>
            <person name="Saitoh K."/>
            <person name="Sato N."/>
            <person name="Blanc-Mathieu R."/>
            <person name="Endo H."/>
            <person name="Kuwata A."/>
            <person name="Ogata H."/>
        </authorList>
    </citation>
    <scope>NUCLEOTIDE SEQUENCE</scope>
</reference>
<dbReference type="PANTHER" id="PTHR45286">
    <property type="entry name" value="CHAPERONE DNAJ-DOMAIN SUPERFAMILY PROTEIN"/>
    <property type="match status" value="1"/>
</dbReference>
<gene>
    <name evidence="1" type="ORF">TrRE_jg3227</name>
</gene>
<dbReference type="OrthoDB" id="445556at2759"/>
<proteinExistence type="predicted"/>
<evidence type="ECO:0000313" key="1">
    <source>
        <dbReference type="EMBL" id="GMI20540.1"/>
    </source>
</evidence>
<name>A0A9W7FW46_9STRA</name>
<protein>
    <submittedName>
        <fullName evidence="1">Uncharacterized protein</fullName>
    </submittedName>
</protein>
<evidence type="ECO:0000313" key="2">
    <source>
        <dbReference type="Proteomes" id="UP001165082"/>
    </source>
</evidence>
<accession>A0A9W7FW46</accession>
<dbReference type="PANTHER" id="PTHR45286:SF1">
    <property type="entry name" value="CHAPERONE DNAJ-DOMAIN SUPERFAMILY PROTEIN"/>
    <property type="match status" value="1"/>
</dbReference>